<accession>A0AAE1QSZ0</accession>
<name>A0AAE1QSZ0_9SOLA</name>
<reference evidence="1" key="1">
    <citation type="submission" date="2023-12" db="EMBL/GenBank/DDBJ databases">
        <title>Genome assembly of Anisodus tanguticus.</title>
        <authorList>
            <person name="Wang Y.-J."/>
        </authorList>
    </citation>
    <scope>NUCLEOTIDE SEQUENCE</scope>
    <source>
        <strain evidence="1">KB-2021</strain>
        <tissue evidence="1">Leaf</tissue>
    </source>
</reference>
<dbReference type="AlphaFoldDB" id="A0AAE1QSZ0"/>
<proteinExistence type="predicted"/>
<sequence length="105" mass="12263">MKEKKMREKARGMTGGARWLQRWRRGRHRRKEEKKWLIQSVVTICQNITLSRDEEGTLVACSQFMVSLLSIPGLKLLDLIIFLTLMPMFPSFLVNVRRRSKGGDT</sequence>
<dbReference type="Proteomes" id="UP001291623">
    <property type="component" value="Unassembled WGS sequence"/>
</dbReference>
<gene>
    <name evidence="1" type="ORF">RND71_042770</name>
</gene>
<keyword evidence="2" id="KW-1185">Reference proteome</keyword>
<comment type="caution">
    <text evidence="1">The sequence shown here is derived from an EMBL/GenBank/DDBJ whole genome shotgun (WGS) entry which is preliminary data.</text>
</comment>
<protein>
    <submittedName>
        <fullName evidence="1">Uncharacterized protein</fullName>
    </submittedName>
</protein>
<evidence type="ECO:0000313" key="2">
    <source>
        <dbReference type="Proteomes" id="UP001291623"/>
    </source>
</evidence>
<organism evidence="1 2">
    <name type="scientific">Anisodus tanguticus</name>
    <dbReference type="NCBI Taxonomy" id="243964"/>
    <lineage>
        <taxon>Eukaryota</taxon>
        <taxon>Viridiplantae</taxon>
        <taxon>Streptophyta</taxon>
        <taxon>Embryophyta</taxon>
        <taxon>Tracheophyta</taxon>
        <taxon>Spermatophyta</taxon>
        <taxon>Magnoliopsida</taxon>
        <taxon>eudicotyledons</taxon>
        <taxon>Gunneridae</taxon>
        <taxon>Pentapetalae</taxon>
        <taxon>asterids</taxon>
        <taxon>lamiids</taxon>
        <taxon>Solanales</taxon>
        <taxon>Solanaceae</taxon>
        <taxon>Solanoideae</taxon>
        <taxon>Hyoscyameae</taxon>
        <taxon>Anisodus</taxon>
    </lineage>
</organism>
<evidence type="ECO:0000313" key="1">
    <source>
        <dbReference type="EMBL" id="KAK4338283.1"/>
    </source>
</evidence>
<dbReference type="EMBL" id="JAVYJV010000024">
    <property type="protein sequence ID" value="KAK4338283.1"/>
    <property type="molecule type" value="Genomic_DNA"/>
</dbReference>